<proteinExistence type="predicted"/>
<protein>
    <recommendedName>
        <fullName evidence="4">Ankyrin repeat domain containing protein</fullName>
    </recommendedName>
</protein>
<name>A0A4D6EIN6_9VIRU</name>
<feature type="region of interest" description="Disordered" evidence="1">
    <location>
        <begin position="1"/>
        <end position="37"/>
    </location>
</feature>
<organism evidence="2 3">
    <name type="scientific">Pandoravirus celtis</name>
    <dbReference type="NCBI Taxonomy" id="2568002"/>
    <lineage>
        <taxon>Viruses</taxon>
        <taxon>Pandoravirus</taxon>
    </lineage>
</organism>
<evidence type="ECO:0000313" key="3">
    <source>
        <dbReference type="Proteomes" id="UP001237152"/>
    </source>
</evidence>
<feature type="compositionally biased region" description="Polar residues" evidence="1">
    <location>
        <begin position="13"/>
        <end position="28"/>
    </location>
</feature>
<sequence length="602" mass="64066">MGAGKKGQHAHGPTQTRGAAQRASVGSQRQDKKSAAGMEVDMEDVDAIGYSQLIDLPLEMRAAIFSHVTDACDMVALFFACPTLLARPLADEVVDRLGASIVRLAIAAGAPLPTVLYLGTRVGMDDHRWNYAARGLLCDAVCGGHLDVVRWLCLAGEIKDADPFCGVPPQDYARFLGGIAGRDGGTRSESIVEDNPTAAAACDGTIVAWDEWDRSLQRTEALWCYDKLSHPMRTEIHVAAALGMAVNADRGDLVRCLLDHWPARSVSKAPAQRLPKLFERAVRIGSVSAIEALHRLSCDDGQARCVCPVDVGKIAIQRGRIVVIHWLSAAGCRAAPPPTLCSIEMAMEHGHASVVQWACARIRRPLDSAVSPKVLARAAEQGHVEALVEVHRLGAIASTRALAVAAARHDQVRVLKWIAGEEPPGPPLDGWAEPRLGHAAFASPTVVAWMLTRPDARRLLTVGVARHALRLGHHVVPLLLHNAGIAPLDQWNAVATVAACDRPHLPLIVQLIDKGALVDVEAVKISIASGRADLLATLCLAAPFDAVQAAVDDVAGSGQFCHCSAQWLAGNVPGLCLADAYGDSKVVASADLRCRCARCRPA</sequence>
<evidence type="ECO:0000256" key="1">
    <source>
        <dbReference type="SAM" id="MobiDB-lite"/>
    </source>
</evidence>
<dbReference type="Proteomes" id="UP001237152">
    <property type="component" value="Segment"/>
</dbReference>
<evidence type="ECO:0000313" key="2">
    <source>
        <dbReference type="EMBL" id="QBZ81701.1"/>
    </source>
</evidence>
<dbReference type="InterPro" id="IPR052050">
    <property type="entry name" value="SecEffector_AnkRepeat"/>
</dbReference>
<reference evidence="2" key="1">
    <citation type="journal article" date="2019" name="Front. Microbiol.">
        <title>Pandoravirus Celtis Illustrates the Microevolution Processes at Work in the Giant Pandoraviridae Genomes.</title>
        <authorList>
            <person name="Legendre M."/>
            <person name="Alempic J.M."/>
            <person name="Philippe N."/>
            <person name="Lartigue A."/>
            <person name="Jeudy S."/>
            <person name="Poirot O."/>
            <person name="Ta N.T."/>
            <person name="Nin S."/>
            <person name="Coute Y."/>
            <person name="Abergel C."/>
            <person name="Claverie J.M."/>
        </authorList>
    </citation>
    <scope>NUCLEOTIDE SEQUENCE</scope>
</reference>
<gene>
    <name evidence="2" type="ORF">pclt_cds_1118</name>
</gene>
<dbReference type="PANTHER" id="PTHR46586">
    <property type="entry name" value="ANKYRIN REPEAT-CONTAINING PROTEIN"/>
    <property type="match status" value="1"/>
</dbReference>
<dbReference type="PANTHER" id="PTHR46586:SF3">
    <property type="entry name" value="ANKYRIN REPEAT-CONTAINING PROTEIN"/>
    <property type="match status" value="1"/>
</dbReference>
<dbReference type="EMBL" id="MK174290">
    <property type="protein sequence ID" value="QBZ81701.1"/>
    <property type="molecule type" value="Genomic_DNA"/>
</dbReference>
<accession>A0A4D6EIN6</accession>
<evidence type="ECO:0008006" key="4">
    <source>
        <dbReference type="Google" id="ProtNLM"/>
    </source>
</evidence>